<dbReference type="InterPro" id="IPR011053">
    <property type="entry name" value="Single_hybrid_motif"/>
</dbReference>
<comment type="caution">
    <text evidence="3">The sequence shown here is derived from an EMBL/GenBank/DDBJ whole genome shotgun (WGS) entry which is preliminary data.</text>
</comment>
<dbReference type="RefSeq" id="WP_278286852.1">
    <property type="nucleotide sequence ID" value="NZ_PDJQ01000001.1"/>
</dbReference>
<dbReference type="PANTHER" id="PTHR45266:SF3">
    <property type="entry name" value="OXALOACETATE DECARBOXYLASE ALPHA CHAIN"/>
    <property type="match status" value="1"/>
</dbReference>
<dbReference type="EMBL" id="PDJQ01000001">
    <property type="protein sequence ID" value="PFG74560.1"/>
    <property type="molecule type" value="Genomic_DNA"/>
</dbReference>
<evidence type="ECO:0000256" key="1">
    <source>
        <dbReference type="ARBA" id="ARBA00023267"/>
    </source>
</evidence>
<keyword evidence="1" id="KW-0092">Biotin</keyword>
<dbReference type="Pfam" id="PF00364">
    <property type="entry name" value="Biotin_lipoyl"/>
    <property type="match status" value="1"/>
</dbReference>
<dbReference type="Gene3D" id="2.40.50.100">
    <property type="match status" value="1"/>
</dbReference>
<dbReference type="PANTHER" id="PTHR45266">
    <property type="entry name" value="OXALOACETATE DECARBOXYLASE ALPHA CHAIN"/>
    <property type="match status" value="1"/>
</dbReference>
<evidence type="ECO:0000313" key="4">
    <source>
        <dbReference type="Proteomes" id="UP000223071"/>
    </source>
</evidence>
<gene>
    <name evidence="3" type="ORF">A9A59_1793</name>
</gene>
<dbReference type="PROSITE" id="PS50968">
    <property type="entry name" value="BIOTINYL_LIPOYL"/>
    <property type="match status" value="1"/>
</dbReference>
<dbReference type="CDD" id="cd06850">
    <property type="entry name" value="biotinyl_domain"/>
    <property type="match status" value="1"/>
</dbReference>
<feature type="domain" description="Lipoyl-binding" evidence="2">
    <location>
        <begin position="1"/>
        <end position="71"/>
    </location>
</feature>
<organism evidence="3 4">
    <name type="scientific">Tepidiforma thermophila (strain KCTC 52669 / CGMCC 1.13589 / G233)</name>
    <dbReference type="NCBI Taxonomy" id="2761530"/>
    <lineage>
        <taxon>Bacteria</taxon>
        <taxon>Bacillati</taxon>
        <taxon>Chloroflexota</taxon>
        <taxon>Tepidiformia</taxon>
        <taxon>Tepidiformales</taxon>
        <taxon>Tepidiformaceae</taxon>
        <taxon>Tepidiforma</taxon>
    </lineage>
</organism>
<name>A0A2A9HHI3_TEPT2</name>
<dbReference type="SUPFAM" id="SSF51230">
    <property type="entry name" value="Single hybrid motif"/>
    <property type="match status" value="1"/>
</dbReference>
<protein>
    <submittedName>
        <fullName evidence="3">3-methylcrotonyl-CoA carboxylase alpha subunit/acetyl-CoA carboxylase biotin carboxyl carrier protein</fullName>
    </submittedName>
</protein>
<dbReference type="AlphaFoldDB" id="A0A2A9HHI3"/>
<proteinExistence type="predicted"/>
<evidence type="ECO:0000259" key="2">
    <source>
        <dbReference type="PROSITE" id="PS50968"/>
    </source>
</evidence>
<evidence type="ECO:0000313" key="3">
    <source>
        <dbReference type="EMBL" id="PFG74560.1"/>
    </source>
</evidence>
<dbReference type="FunFam" id="2.40.50.100:FF:000003">
    <property type="entry name" value="Acetyl-CoA carboxylase biotin carboxyl carrier protein"/>
    <property type="match status" value="1"/>
</dbReference>
<sequence>MPNELHSPMTGTIKEVLTRPGDHIEPGRELFVVESMKMELPIEAEVAGTVAEVLVSAGERVEQGQPLLRLA</sequence>
<dbReference type="InterPro" id="IPR000089">
    <property type="entry name" value="Biotin_lipoyl"/>
</dbReference>
<reference evidence="3 4" key="1">
    <citation type="submission" date="2017-09" db="EMBL/GenBank/DDBJ databases">
        <title>Sequencing the genomes of two abundant thermophiles in Great Basin hot springs: Thermocrinis jamiesonii and novel Chloroflexi Thermoflexus hugenholtzii.</title>
        <authorList>
            <person name="Hedlund B."/>
        </authorList>
    </citation>
    <scope>NUCLEOTIDE SEQUENCE [LARGE SCALE GENOMIC DNA]</scope>
    <source>
        <strain evidence="3 4">G233</strain>
    </source>
</reference>
<accession>A0A2A9HHI3</accession>
<dbReference type="Proteomes" id="UP000223071">
    <property type="component" value="Unassembled WGS sequence"/>
</dbReference>
<keyword evidence="4" id="KW-1185">Reference proteome</keyword>
<dbReference type="InterPro" id="IPR050709">
    <property type="entry name" value="Biotin_Carboxyl_Carrier/Decarb"/>
</dbReference>